<evidence type="ECO:0000313" key="3">
    <source>
        <dbReference type="Proteomes" id="UP000198512"/>
    </source>
</evidence>
<keyword evidence="3" id="KW-1185">Reference proteome</keyword>
<dbReference type="EMBL" id="FOFP01000028">
    <property type="protein sequence ID" value="SER41728.1"/>
    <property type="molecule type" value="Genomic_DNA"/>
</dbReference>
<dbReference type="Proteomes" id="UP000198512">
    <property type="component" value="Unassembled WGS sequence"/>
</dbReference>
<organism evidence="2 3">
    <name type="scientific">Pseudomonas cuatrocienegasensis</name>
    <dbReference type="NCBI Taxonomy" id="543360"/>
    <lineage>
        <taxon>Bacteria</taxon>
        <taxon>Pseudomonadati</taxon>
        <taxon>Pseudomonadota</taxon>
        <taxon>Gammaproteobacteria</taxon>
        <taxon>Pseudomonadales</taxon>
        <taxon>Pseudomonadaceae</taxon>
        <taxon>Pseudomonas</taxon>
    </lineage>
</organism>
<sequence>MANHPNRGARSASSNPTPEEILAARTASGLTQTQAGELVRSTCRRWQEWEAGDYRMHPGLFELFQLKTRQAKLPKVVANG</sequence>
<protein>
    <recommendedName>
        <fullName evidence="4">XRE family transcriptional regulator</fullName>
    </recommendedName>
</protein>
<dbReference type="Gene3D" id="1.10.260.40">
    <property type="entry name" value="lambda repressor-like DNA-binding domains"/>
    <property type="match status" value="1"/>
</dbReference>
<evidence type="ECO:0000256" key="1">
    <source>
        <dbReference type="SAM" id="MobiDB-lite"/>
    </source>
</evidence>
<evidence type="ECO:0008006" key="4">
    <source>
        <dbReference type="Google" id="ProtNLM"/>
    </source>
</evidence>
<comment type="caution">
    <text evidence="2">The sequence shown here is derived from an EMBL/GenBank/DDBJ whole genome shotgun (WGS) entry which is preliminary data.</text>
</comment>
<feature type="region of interest" description="Disordered" evidence="1">
    <location>
        <begin position="1"/>
        <end position="20"/>
    </location>
</feature>
<evidence type="ECO:0000313" key="2">
    <source>
        <dbReference type="EMBL" id="SER41728.1"/>
    </source>
</evidence>
<proteinExistence type="predicted"/>
<name>A0ABY1BR10_9PSED</name>
<accession>A0ABY1BR10</accession>
<dbReference type="InterPro" id="IPR010982">
    <property type="entry name" value="Lambda_DNA-bd_dom_sf"/>
</dbReference>
<gene>
    <name evidence="2" type="ORF">SAMN05216600_12847</name>
</gene>
<reference evidence="2 3" key="1">
    <citation type="submission" date="2016-10" db="EMBL/GenBank/DDBJ databases">
        <authorList>
            <person name="Varghese N."/>
            <person name="Submissions S."/>
        </authorList>
    </citation>
    <scope>NUCLEOTIDE SEQUENCE [LARGE SCALE GENOMIC DNA]</scope>
    <source>
        <strain evidence="2 3">CIP 109853</strain>
    </source>
</reference>
<dbReference type="RefSeq" id="WP_069521964.1">
    <property type="nucleotide sequence ID" value="NZ_FOFP01000028.1"/>
</dbReference>